<evidence type="ECO:0000313" key="2">
    <source>
        <dbReference type="Proteomes" id="UP000094056"/>
    </source>
</evidence>
<comment type="caution">
    <text evidence="1">The sequence shown here is derived from an EMBL/GenBank/DDBJ whole genome shotgun (WGS) entry which is preliminary data.</text>
</comment>
<dbReference type="AlphaFoldDB" id="A0A1E3X2H4"/>
<dbReference type="EMBL" id="MAYW01000347">
    <property type="protein sequence ID" value="ODS29873.1"/>
    <property type="molecule type" value="Genomic_DNA"/>
</dbReference>
<sequence>MKMFLAIFFSSLALILIYGQDESPCEDSLFVELKNKPTPTLSYREYEYFITFTKRCAEYQESLALQMDTTIVAEDIKEHKSNSLDIEEFKLLIKFIGTIVLLYSWLSPL</sequence>
<evidence type="ECO:0000313" key="1">
    <source>
        <dbReference type="EMBL" id="ODS29873.1"/>
    </source>
</evidence>
<protein>
    <submittedName>
        <fullName evidence="1">Uncharacterized protein</fullName>
    </submittedName>
</protein>
<dbReference type="Proteomes" id="UP000094056">
    <property type="component" value="Unassembled WGS sequence"/>
</dbReference>
<accession>A0A1E3X2H4</accession>
<organism evidence="1 2">
    <name type="scientific">Candidatus Scalindua rubra</name>
    <dbReference type="NCBI Taxonomy" id="1872076"/>
    <lineage>
        <taxon>Bacteria</taxon>
        <taxon>Pseudomonadati</taxon>
        <taxon>Planctomycetota</taxon>
        <taxon>Candidatus Brocadiia</taxon>
        <taxon>Candidatus Brocadiales</taxon>
        <taxon>Candidatus Scalinduaceae</taxon>
        <taxon>Candidatus Scalindua</taxon>
    </lineage>
</organism>
<name>A0A1E3X2H4_9BACT</name>
<proteinExistence type="predicted"/>
<reference evidence="1 2" key="1">
    <citation type="submission" date="2016-07" db="EMBL/GenBank/DDBJ databases">
        <title>Draft genome of Scalindua rubra, obtained from a brine-seawater interface in the Red Sea, sheds light on salt adaptation in anammox bacteria.</title>
        <authorList>
            <person name="Speth D.R."/>
            <person name="Lagkouvardos I."/>
            <person name="Wang Y."/>
            <person name="Qian P.-Y."/>
            <person name="Dutilh B.E."/>
            <person name="Jetten M.S."/>
        </authorList>
    </citation>
    <scope>NUCLEOTIDE SEQUENCE [LARGE SCALE GENOMIC DNA]</scope>
    <source>
        <strain evidence="1">BSI-1</strain>
    </source>
</reference>
<gene>
    <name evidence="1" type="ORF">SCARUB_05024</name>
</gene>